<dbReference type="CDD" id="cd07326">
    <property type="entry name" value="M56_BlaR1_MecR1_like"/>
    <property type="match status" value="1"/>
</dbReference>
<dbReference type="PANTHER" id="PTHR34978:SF3">
    <property type="entry name" value="SLR0241 PROTEIN"/>
    <property type="match status" value="1"/>
</dbReference>
<dbReference type="Proteomes" id="UP000249915">
    <property type="component" value="Unassembled WGS sequence"/>
</dbReference>
<sequence>MTIALGLLAAAVVMGVAAPSYLRTAATPSLRPGLALAGWVSSTAMMLVAALGAAVLLVLPRSVDVDGLIGMANSCVNIIRGGEIVAEHIVRLGLTGVIIGLAARSAVIAVRRVRQHRCWRRAHLTLLRSVCQGERSVLWIEEAKPVAYSVAGRRRGAIVATTGVRRLGALRCAAVLAHERAHLRGRHHLLILAADILSAALPFVPLARRAPGAIRILSELAADASAARSHGSEPLRSALLAMSQGGTPAPTPLGPHSGALEMSRESVEARLLWLSTERAGLRRLPVQLDYVAGAALTAIPTVASLAVVATLVALYCLGVTG</sequence>
<protein>
    <submittedName>
        <fullName evidence="1">Antirepressor</fullName>
    </submittedName>
</protein>
<dbReference type="InterPro" id="IPR052173">
    <property type="entry name" value="Beta-lactam_resp_regulator"/>
</dbReference>
<comment type="caution">
    <text evidence="1">The sequence shown here is derived from an EMBL/GenBank/DDBJ whole genome shotgun (WGS) entry which is preliminary data.</text>
</comment>
<dbReference type="RefSeq" id="WP_112280883.1">
    <property type="nucleotide sequence ID" value="NZ_MASW01000002.1"/>
</dbReference>
<gene>
    <name evidence="1" type="ORF">BAY60_10265</name>
</gene>
<dbReference type="EMBL" id="MASW01000002">
    <property type="protein sequence ID" value="PXY26884.1"/>
    <property type="molecule type" value="Genomic_DNA"/>
</dbReference>
<organism evidence="1 2">
    <name type="scientific">Prauserella muralis</name>
    <dbReference type="NCBI Taxonomy" id="588067"/>
    <lineage>
        <taxon>Bacteria</taxon>
        <taxon>Bacillati</taxon>
        <taxon>Actinomycetota</taxon>
        <taxon>Actinomycetes</taxon>
        <taxon>Pseudonocardiales</taxon>
        <taxon>Pseudonocardiaceae</taxon>
        <taxon>Prauserella</taxon>
    </lineage>
</organism>
<evidence type="ECO:0000313" key="1">
    <source>
        <dbReference type="EMBL" id="PXY26884.1"/>
    </source>
</evidence>
<reference evidence="1 2" key="1">
    <citation type="submission" date="2016-07" db="EMBL/GenBank/DDBJ databases">
        <title>Draft genome sequence of Prauserella muralis DSM 45305, isolated from a mould-covered wall in an indoor environment.</title>
        <authorList>
            <person name="Ruckert C."/>
            <person name="Albersmeier A."/>
            <person name="Jiang C.-L."/>
            <person name="Jiang Y."/>
            <person name="Kalinowski J."/>
            <person name="Schneider O."/>
            <person name="Winkler A."/>
            <person name="Zotchev S.B."/>
        </authorList>
    </citation>
    <scope>NUCLEOTIDE SEQUENCE [LARGE SCALE GENOMIC DNA]</scope>
    <source>
        <strain evidence="1 2">DSM 45305</strain>
    </source>
</reference>
<evidence type="ECO:0000313" key="2">
    <source>
        <dbReference type="Proteomes" id="UP000249915"/>
    </source>
</evidence>
<dbReference type="PANTHER" id="PTHR34978">
    <property type="entry name" value="POSSIBLE SENSOR-TRANSDUCER PROTEIN BLAR"/>
    <property type="match status" value="1"/>
</dbReference>
<name>A0A2V4AY91_9PSEU</name>
<dbReference type="OrthoDB" id="9785340at2"/>
<keyword evidence="2" id="KW-1185">Reference proteome</keyword>
<accession>A0A2V4AY91</accession>
<dbReference type="AlphaFoldDB" id="A0A2V4AY91"/>
<dbReference type="Gene3D" id="3.30.2010.10">
    <property type="entry name" value="Metalloproteases ('zincins'), catalytic domain"/>
    <property type="match status" value="1"/>
</dbReference>
<proteinExistence type="predicted"/>